<keyword evidence="3" id="KW-1185">Reference proteome</keyword>
<dbReference type="Proteomes" id="UP000694044">
    <property type="component" value="Unassembled WGS sequence"/>
</dbReference>
<evidence type="ECO:0000313" key="3">
    <source>
        <dbReference type="Proteomes" id="UP000694044"/>
    </source>
</evidence>
<dbReference type="OrthoDB" id="113225at2759"/>
<reference evidence="2" key="1">
    <citation type="submission" date="2021-02" db="EMBL/GenBank/DDBJ databases">
        <authorList>
            <person name="Palmer J.M."/>
        </authorList>
    </citation>
    <scope>NUCLEOTIDE SEQUENCE</scope>
    <source>
        <strain evidence="2">SCRP734</strain>
    </source>
</reference>
<feature type="region of interest" description="Disordered" evidence="1">
    <location>
        <begin position="151"/>
        <end position="180"/>
    </location>
</feature>
<protein>
    <submittedName>
        <fullName evidence="2">Uncharacterized protein</fullName>
    </submittedName>
</protein>
<sequence length="278" mass="29913">MQDSALFMMSPMDSAGEARLAKARACIRKTFGPGGSGRRTKRALEMADEAPTPAKTPRTKLRQRIAKASQLNTEEIFFQQFGSREELMHEEFDLARPAGYPVPKTSRQHAPSDAASTSTHAAQQQQSAGAFTSYFSFASSAALTAFTSSLPAPSTADVSQLTRPSRIRTPRKAAIKRGRAGESSAEKALVLRKPRIGGASARGINFASAGASAFGTRAAAAPSSFFEARKSFAFVSSRGDSIQQPSSSARFLSRTSPSKFQFSSNATRLFYQRQAPLR</sequence>
<proteinExistence type="predicted"/>
<feature type="compositionally biased region" description="Low complexity" evidence="1">
    <location>
        <begin position="111"/>
        <end position="124"/>
    </location>
</feature>
<evidence type="ECO:0000313" key="2">
    <source>
        <dbReference type="EMBL" id="KAG7389639.1"/>
    </source>
</evidence>
<name>A0A8T1WDB7_9STRA</name>
<feature type="compositionally biased region" description="Basic residues" evidence="1">
    <location>
        <begin position="165"/>
        <end position="178"/>
    </location>
</feature>
<feature type="region of interest" description="Disordered" evidence="1">
    <location>
        <begin position="97"/>
        <end position="124"/>
    </location>
</feature>
<evidence type="ECO:0000256" key="1">
    <source>
        <dbReference type="SAM" id="MobiDB-lite"/>
    </source>
</evidence>
<comment type="caution">
    <text evidence="2">The sequence shown here is derived from an EMBL/GenBank/DDBJ whole genome shotgun (WGS) entry which is preliminary data.</text>
</comment>
<gene>
    <name evidence="2" type="ORF">PHYPSEUDO_010036</name>
</gene>
<dbReference type="EMBL" id="JAGDFM010000042">
    <property type="protein sequence ID" value="KAG7389639.1"/>
    <property type="molecule type" value="Genomic_DNA"/>
</dbReference>
<organism evidence="2 3">
    <name type="scientific">Phytophthora pseudosyringae</name>
    <dbReference type="NCBI Taxonomy" id="221518"/>
    <lineage>
        <taxon>Eukaryota</taxon>
        <taxon>Sar</taxon>
        <taxon>Stramenopiles</taxon>
        <taxon>Oomycota</taxon>
        <taxon>Peronosporomycetes</taxon>
        <taxon>Peronosporales</taxon>
        <taxon>Peronosporaceae</taxon>
        <taxon>Phytophthora</taxon>
    </lineage>
</organism>
<accession>A0A8T1WDB7</accession>
<feature type="region of interest" description="Disordered" evidence="1">
    <location>
        <begin position="31"/>
        <end position="59"/>
    </location>
</feature>
<dbReference type="AlphaFoldDB" id="A0A8T1WDB7"/>